<evidence type="ECO:0000313" key="2">
    <source>
        <dbReference type="Proteomes" id="UP000010469"/>
    </source>
</evidence>
<gene>
    <name evidence="1" type="ordered locus">Calag_0460</name>
</gene>
<sequence length="287" mass="33289">MSDKKTLNLPVSAIGISTPEALSLYHYLSGGKVMHILLPSTKPIRCKDFDICEIYKSNFENLREINISSIDNLINKWGADGLILEGCDIKNLINDELLDNIKKQLNIPIGIRIAEPINLYNIDFIVYDHFLDYYTNIDFINYINNFNKYNSWIEVQLYYKEPLLEKFLPLVKVVGKKEIPVHIYLLDNKGGGAVRELYNELKKVNPYVYIHVNLYGEYITYCYNCKKPVAYREEGVLLDLELKGNHCWNCGVELPFNKVISKKTDKMFGRISNGDIIWYDPRAIQLD</sequence>
<dbReference type="OrthoDB" id="15051at2157"/>
<reference evidence="2" key="1">
    <citation type="submission" date="2012-03" db="EMBL/GenBank/DDBJ databases">
        <title>Complete genome of Caldisphaera lagunensis DSM 15908.</title>
        <authorList>
            <person name="Lucas S."/>
            <person name="Copeland A."/>
            <person name="Lapidus A."/>
            <person name="Glavina del Rio T."/>
            <person name="Dalin E."/>
            <person name="Tice H."/>
            <person name="Bruce D."/>
            <person name="Goodwin L."/>
            <person name="Pitluck S."/>
            <person name="Peters L."/>
            <person name="Mikhailova N."/>
            <person name="Teshima H."/>
            <person name="Kyrpides N."/>
            <person name="Mavromatis K."/>
            <person name="Ivanova N."/>
            <person name="Brettin T."/>
            <person name="Detter J.C."/>
            <person name="Han C."/>
            <person name="Larimer F."/>
            <person name="Land M."/>
            <person name="Hauser L."/>
            <person name="Markowitz V."/>
            <person name="Cheng J.-F."/>
            <person name="Hugenholtz P."/>
            <person name="Woyke T."/>
            <person name="Wu D."/>
            <person name="Spring S."/>
            <person name="Schroeder M."/>
            <person name="Brambilla E."/>
            <person name="Klenk H.-P."/>
            <person name="Eisen J.A."/>
        </authorList>
    </citation>
    <scope>NUCLEOTIDE SEQUENCE [LARGE SCALE GENOMIC DNA]</scope>
    <source>
        <strain evidence="2">DSM 15908 / JCM 11604 / IC-154</strain>
    </source>
</reference>
<dbReference type="InParanoid" id="L0AAS7"/>
<evidence type="ECO:0000313" key="1">
    <source>
        <dbReference type="EMBL" id="AFZ70227.1"/>
    </source>
</evidence>
<dbReference type="eggNOG" id="arCOG00947">
    <property type="taxonomic scope" value="Archaea"/>
</dbReference>
<proteinExistence type="predicted"/>
<dbReference type="eggNOG" id="arCOG04464">
    <property type="taxonomic scope" value="Archaea"/>
</dbReference>
<dbReference type="HOGENOM" id="CLU_968382_0_0_2"/>
<dbReference type="Proteomes" id="UP000010469">
    <property type="component" value="Chromosome"/>
</dbReference>
<dbReference type="KEGG" id="clg:Calag_0460"/>
<protein>
    <submittedName>
        <fullName evidence="1">Uncharacterized protein</fullName>
    </submittedName>
</protein>
<dbReference type="AlphaFoldDB" id="L0AAS7"/>
<dbReference type="STRING" id="1056495.Calag_0460"/>
<dbReference type="GeneID" id="14211720"/>
<name>L0AAS7_CALLD</name>
<dbReference type="RefSeq" id="WP_015232125.1">
    <property type="nucleotide sequence ID" value="NC_019791.1"/>
</dbReference>
<organism evidence="1 2">
    <name type="scientific">Caldisphaera lagunensis (strain DSM 15908 / JCM 11604 / ANMR 0165 / IC-154)</name>
    <dbReference type="NCBI Taxonomy" id="1056495"/>
    <lineage>
        <taxon>Archaea</taxon>
        <taxon>Thermoproteota</taxon>
        <taxon>Thermoprotei</taxon>
        <taxon>Acidilobales</taxon>
        <taxon>Caldisphaeraceae</taxon>
        <taxon>Caldisphaera</taxon>
    </lineage>
</organism>
<keyword evidence="2" id="KW-1185">Reference proteome</keyword>
<accession>L0AAS7</accession>
<dbReference type="EMBL" id="CP003378">
    <property type="protein sequence ID" value="AFZ70227.1"/>
    <property type="molecule type" value="Genomic_DNA"/>
</dbReference>